<evidence type="ECO:0000313" key="1">
    <source>
        <dbReference type="EMBL" id="CAD8057975.1"/>
    </source>
</evidence>
<organism evidence="1 2">
    <name type="scientific">Paramecium sonneborni</name>
    <dbReference type="NCBI Taxonomy" id="65129"/>
    <lineage>
        <taxon>Eukaryota</taxon>
        <taxon>Sar</taxon>
        <taxon>Alveolata</taxon>
        <taxon>Ciliophora</taxon>
        <taxon>Intramacronucleata</taxon>
        <taxon>Oligohymenophorea</taxon>
        <taxon>Peniculida</taxon>
        <taxon>Parameciidae</taxon>
        <taxon>Paramecium</taxon>
    </lineage>
</organism>
<accession>A0A8S1KVR6</accession>
<comment type="caution">
    <text evidence="1">The sequence shown here is derived from an EMBL/GenBank/DDBJ whole genome shotgun (WGS) entry which is preliminary data.</text>
</comment>
<keyword evidence="2" id="KW-1185">Reference proteome</keyword>
<gene>
    <name evidence="1" type="ORF">PSON_ATCC_30995.1.T0110487</name>
</gene>
<name>A0A8S1KVR6_9CILI</name>
<sequence length="289" mass="34330">MKENIYNHIFDPLHILKLQENFIRKQNQNTNEKILQKIENKKQQSLIQQIKQEQIVQEVQKQQTNDISFIDQDQNQNRINNCLENFIESLQFDLKQIGKIQLSLIVSILVKTYCTISDLLEMKFSQIQDKNNFYYLKIKNSWKKSVLILKSGFPDYLQDLIRKNAGSNKPLMKLLGQNKRQYLSKQLWIGCQQISIQTKDVEYMNFLQGLNLKNLKRLAIERLIKRNPTYINIQSTSGDKNQQTQSKIKVQEIQTIEQTMNLEKKQVIKIKIIKEKQNKFLNEKQEIVQ</sequence>
<reference evidence="1" key="1">
    <citation type="submission" date="2021-01" db="EMBL/GenBank/DDBJ databases">
        <authorList>
            <consortium name="Genoscope - CEA"/>
            <person name="William W."/>
        </authorList>
    </citation>
    <scope>NUCLEOTIDE SEQUENCE</scope>
</reference>
<dbReference type="EMBL" id="CAJJDN010000011">
    <property type="protein sequence ID" value="CAD8057975.1"/>
    <property type="molecule type" value="Genomic_DNA"/>
</dbReference>
<protein>
    <submittedName>
        <fullName evidence="1">Uncharacterized protein</fullName>
    </submittedName>
</protein>
<proteinExistence type="predicted"/>
<evidence type="ECO:0000313" key="2">
    <source>
        <dbReference type="Proteomes" id="UP000692954"/>
    </source>
</evidence>
<dbReference type="Proteomes" id="UP000692954">
    <property type="component" value="Unassembled WGS sequence"/>
</dbReference>
<dbReference type="AlphaFoldDB" id="A0A8S1KVR6"/>